<dbReference type="AlphaFoldDB" id="A0A8D8ALX9"/>
<reference evidence="2" key="1">
    <citation type="submission" date="2021-05" db="EMBL/GenBank/DDBJ databases">
        <authorList>
            <person name="Alioto T."/>
            <person name="Alioto T."/>
            <person name="Gomez Garrido J."/>
        </authorList>
    </citation>
    <scope>NUCLEOTIDE SEQUENCE</scope>
</reference>
<sequence length="193" mass="21129">MCDCRFLSKLGTLQYSEHVSNVLERCPTLRSLLSGFPHYTPVRVSHQRSHRRRLPGRSSPGQGTPNGYPGSPQLHLCLLHSAADLHACRSARAEPNSSHHPDDHSRGDGIVCMGRVRRKPAGYVTQECRSPDGSCGDIWDRSGYRVAGCDRESNGEQFGGGLERGVLRNSRTLPVGMCCVLVPGIWRIAAVVS</sequence>
<name>A0A8D8ALX9_CULPI</name>
<accession>A0A8D8ALX9</accession>
<evidence type="ECO:0000256" key="1">
    <source>
        <dbReference type="SAM" id="MobiDB-lite"/>
    </source>
</evidence>
<feature type="region of interest" description="Disordered" evidence="1">
    <location>
        <begin position="43"/>
        <end position="70"/>
    </location>
</feature>
<organism evidence="2">
    <name type="scientific">Culex pipiens</name>
    <name type="common">House mosquito</name>
    <dbReference type="NCBI Taxonomy" id="7175"/>
    <lineage>
        <taxon>Eukaryota</taxon>
        <taxon>Metazoa</taxon>
        <taxon>Ecdysozoa</taxon>
        <taxon>Arthropoda</taxon>
        <taxon>Hexapoda</taxon>
        <taxon>Insecta</taxon>
        <taxon>Pterygota</taxon>
        <taxon>Neoptera</taxon>
        <taxon>Endopterygota</taxon>
        <taxon>Diptera</taxon>
        <taxon>Nematocera</taxon>
        <taxon>Culicoidea</taxon>
        <taxon>Culicidae</taxon>
        <taxon>Culicinae</taxon>
        <taxon>Culicini</taxon>
        <taxon>Culex</taxon>
        <taxon>Culex</taxon>
    </lineage>
</organism>
<protein>
    <submittedName>
        <fullName evidence="2">(northern house mosquito) hypothetical protein</fullName>
    </submittedName>
</protein>
<proteinExistence type="predicted"/>
<feature type="compositionally biased region" description="Basic residues" evidence="1">
    <location>
        <begin position="45"/>
        <end position="55"/>
    </location>
</feature>
<dbReference type="EMBL" id="HBUE01031153">
    <property type="protein sequence ID" value="CAG6456546.1"/>
    <property type="molecule type" value="Transcribed_RNA"/>
</dbReference>
<evidence type="ECO:0000313" key="2">
    <source>
        <dbReference type="EMBL" id="CAG6456546.1"/>
    </source>
</evidence>